<proteinExistence type="predicted"/>
<dbReference type="Pfam" id="PF00168">
    <property type="entry name" value="C2"/>
    <property type="match status" value="1"/>
</dbReference>
<keyword evidence="4" id="KW-1185">Reference proteome</keyword>
<dbReference type="CDD" id="cd00030">
    <property type="entry name" value="C2"/>
    <property type="match status" value="1"/>
</dbReference>
<comment type="caution">
    <text evidence="3">The sequence shown here is derived from an EMBL/GenBank/DDBJ whole genome shotgun (WGS) entry which is preliminary data.</text>
</comment>
<evidence type="ECO:0000313" key="3">
    <source>
        <dbReference type="EMBL" id="PXF47204.1"/>
    </source>
</evidence>
<dbReference type="PROSITE" id="PS50004">
    <property type="entry name" value="C2"/>
    <property type="match status" value="1"/>
</dbReference>
<accession>A0A2V3IYI7</accession>
<feature type="domain" description="C2" evidence="2">
    <location>
        <begin position="1"/>
        <end position="111"/>
    </location>
</feature>
<gene>
    <name evidence="3" type="ORF">BWQ96_02979</name>
</gene>
<name>A0A2V3IYI7_9FLOR</name>
<dbReference type="InterPro" id="IPR035892">
    <property type="entry name" value="C2_domain_sf"/>
</dbReference>
<evidence type="ECO:0000313" key="4">
    <source>
        <dbReference type="Proteomes" id="UP000247409"/>
    </source>
</evidence>
<organism evidence="3 4">
    <name type="scientific">Gracilariopsis chorda</name>
    <dbReference type="NCBI Taxonomy" id="448386"/>
    <lineage>
        <taxon>Eukaryota</taxon>
        <taxon>Rhodophyta</taxon>
        <taxon>Florideophyceae</taxon>
        <taxon>Rhodymeniophycidae</taxon>
        <taxon>Gracilariales</taxon>
        <taxon>Gracilariaceae</taxon>
        <taxon>Gracilariopsis</taxon>
    </lineage>
</organism>
<evidence type="ECO:0000259" key="2">
    <source>
        <dbReference type="PROSITE" id="PS50004"/>
    </source>
</evidence>
<protein>
    <recommendedName>
        <fullName evidence="2">C2 domain-containing protein</fullName>
    </recommendedName>
</protein>
<dbReference type="EMBL" id="NBIV01000027">
    <property type="protein sequence ID" value="PXF47204.1"/>
    <property type="molecule type" value="Genomic_DNA"/>
</dbReference>
<reference evidence="3 4" key="1">
    <citation type="journal article" date="2018" name="Mol. Biol. Evol.">
        <title>Analysis of the draft genome of the red seaweed Gracilariopsis chorda provides insights into genome size evolution in Rhodophyta.</title>
        <authorList>
            <person name="Lee J."/>
            <person name="Yang E.C."/>
            <person name="Graf L."/>
            <person name="Yang J.H."/>
            <person name="Qiu H."/>
            <person name="Zel Zion U."/>
            <person name="Chan C.X."/>
            <person name="Stephens T.G."/>
            <person name="Weber A.P.M."/>
            <person name="Boo G.H."/>
            <person name="Boo S.M."/>
            <person name="Kim K.M."/>
            <person name="Shin Y."/>
            <person name="Jung M."/>
            <person name="Lee S.J."/>
            <person name="Yim H.S."/>
            <person name="Lee J.H."/>
            <person name="Bhattacharya D."/>
            <person name="Yoon H.S."/>
        </authorList>
    </citation>
    <scope>NUCLEOTIDE SEQUENCE [LARGE SCALE GENOMIC DNA]</scope>
    <source>
        <strain evidence="3 4">SKKU-2015</strain>
        <tissue evidence="3">Whole body</tissue>
    </source>
</reference>
<evidence type="ECO:0000256" key="1">
    <source>
        <dbReference type="SAM" id="MobiDB-lite"/>
    </source>
</evidence>
<dbReference type="AlphaFoldDB" id="A0A2V3IYI7"/>
<dbReference type="OrthoDB" id="10476042at2759"/>
<dbReference type="SMART" id="SM00239">
    <property type="entry name" value="C2"/>
    <property type="match status" value="1"/>
</dbReference>
<feature type="region of interest" description="Disordered" evidence="1">
    <location>
        <begin position="166"/>
        <end position="195"/>
    </location>
</feature>
<dbReference type="Proteomes" id="UP000247409">
    <property type="component" value="Unassembled WGS sequence"/>
</dbReference>
<sequence>MAPVRLTVQVTSGANLGGIYPFVVVCFDGNVAQELHKTAAVRMEGNKATWNETFTIDLTTHMKNMAADGRGEPKYLTFFVFDTGAQDVPSLGSAGVLLDTVKEHGRAHGDFQMVNGTGSLSLAVLSEKADKEGFFQSDKGKTAAKVGGAAVAIGLGALAVHKYRKHRKQKHDGEGGLAGSAARPWYDPNTSSDEE</sequence>
<dbReference type="Gene3D" id="2.60.40.150">
    <property type="entry name" value="C2 domain"/>
    <property type="match status" value="1"/>
</dbReference>
<dbReference type="SUPFAM" id="SSF49562">
    <property type="entry name" value="C2 domain (Calcium/lipid-binding domain, CaLB)"/>
    <property type="match status" value="1"/>
</dbReference>
<dbReference type="InterPro" id="IPR000008">
    <property type="entry name" value="C2_dom"/>
</dbReference>